<keyword evidence="3" id="KW-1185">Reference proteome</keyword>
<feature type="domain" description="Transcription regulator PadR N-terminal" evidence="1">
    <location>
        <begin position="25"/>
        <end position="79"/>
    </location>
</feature>
<dbReference type="AlphaFoldDB" id="A0A841L2D4"/>
<dbReference type="InterPro" id="IPR036388">
    <property type="entry name" value="WH-like_DNA-bd_sf"/>
</dbReference>
<comment type="caution">
    <text evidence="2">The sequence shown here is derived from an EMBL/GenBank/DDBJ whole genome shotgun (WGS) entry which is preliminary data.</text>
</comment>
<name>A0A841L2D4_9SPHN</name>
<proteinExistence type="predicted"/>
<evidence type="ECO:0000313" key="3">
    <source>
        <dbReference type="Proteomes" id="UP000538147"/>
    </source>
</evidence>
<organism evidence="2 3">
    <name type="scientific">Polymorphobacter multimanifer</name>
    <dbReference type="NCBI Taxonomy" id="1070431"/>
    <lineage>
        <taxon>Bacteria</taxon>
        <taxon>Pseudomonadati</taxon>
        <taxon>Pseudomonadota</taxon>
        <taxon>Alphaproteobacteria</taxon>
        <taxon>Sphingomonadales</taxon>
        <taxon>Sphingosinicellaceae</taxon>
        <taxon>Polymorphobacter</taxon>
    </lineage>
</organism>
<dbReference type="InterPro" id="IPR005149">
    <property type="entry name" value="Tscrpt_reg_PadR_N"/>
</dbReference>
<keyword evidence="2" id="KW-0238">DNA-binding</keyword>
<dbReference type="InterPro" id="IPR036390">
    <property type="entry name" value="WH_DNA-bd_sf"/>
</dbReference>
<dbReference type="Pfam" id="PF03551">
    <property type="entry name" value="PadR"/>
    <property type="match status" value="1"/>
</dbReference>
<evidence type="ECO:0000259" key="1">
    <source>
        <dbReference type="Pfam" id="PF03551"/>
    </source>
</evidence>
<dbReference type="EMBL" id="JACIIV010000006">
    <property type="protein sequence ID" value="MBB6226807.1"/>
    <property type="molecule type" value="Genomic_DNA"/>
</dbReference>
<evidence type="ECO:0000313" key="2">
    <source>
        <dbReference type="EMBL" id="MBB6226807.1"/>
    </source>
</evidence>
<accession>A0A841L2D4</accession>
<protein>
    <submittedName>
        <fullName evidence="2">DNA-binding PadR family transcriptional regulator</fullName>
    </submittedName>
</protein>
<sequence length="101" mass="10847">MRSRKPSPQTVRVLAALLARAADWRYGYELTKEIGLPSGTLYPVLMRLADQGLLDAEWRASDRPGAPPRHAYRLSRTGVAFALASVDAAAATNTLPGATLA</sequence>
<reference evidence="2 3" key="1">
    <citation type="submission" date="2020-08" db="EMBL/GenBank/DDBJ databases">
        <title>Genomic Encyclopedia of Type Strains, Phase IV (KMG-IV): sequencing the most valuable type-strain genomes for metagenomic binning, comparative biology and taxonomic classification.</title>
        <authorList>
            <person name="Goeker M."/>
        </authorList>
    </citation>
    <scope>NUCLEOTIDE SEQUENCE [LARGE SCALE GENOMIC DNA]</scope>
    <source>
        <strain evidence="2 3">DSM 102189</strain>
    </source>
</reference>
<dbReference type="RefSeq" id="WP_184196231.1">
    <property type="nucleotide sequence ID" value="NZ_BMOX01000001.1"/>
</dbReference>
<dbReference type="GO" id="GO:0003677">
    <property type="term" value="F:DNA binding"/>
    <property type="evidence" value="ECO:0007669"/>
    <property type="project" value="UniProtKB-KW"/>
</dbReference>
<dbReference type="SUPFAM" id="SSF46785">
    <property type="entry name" value="Winged helix' DNA-binding domain"/>
    <property type="match status" value="1"/>
</dbReference>
<dbReference type="Gene3D" id="1.10.10.10">
    <property type="entry name" value="Winged helix-like DNA-binding domain superfamily/Winged helix DNA-binding domain"/>
    <property type="match status" value="1"/>
</dbReference>
<dbReference type="Proteomes" id="UP000538147">
    <property type="component" value="Unassembled WGS sequence"/>
</dbReference>
<gene>
    <name evidence="2" type="ORF">FHS79_000969</name>
</gene>